<evidence type="ECO:0000256" key="3">
    <source>
        <dbReference type="ARBA" id="ARBA00012937"/>
    </source>
</evidence>
<dbReference type="PROSITE" id="PS00181">
    <property type="entry name" value="GLNA_ATP"/>
    <property type="match status" value="1"/>
</dbReference>
<dbReference type="FunFam" id="3.10.20.70:FF:000004">
    <property type="entry name" value="Glutamine synthetase"/>
    <property type="match status" value="1"/>
</dbReference>
<evidence type="ECO:0000256" key="9">
    <source>
        <dbReference type="RuleBase" id="RU000384"/>
    </source>
</evidence>
<feature type="domain" description="GS beta-grasp" evidence="12">
    <location>
        <begin position="27"/>
        <end position="109"/>
    </location>
</feature>
<dbReference type="InterPro" id="IPR014746">
    <property type="entry name" value="Gln_synth/guanido_kin_cat_dom"/>
</dbReference>
<dbReference type="Proteomes" id="UP000663868">
    <property type="component" value="Unassembled WGS sequence"/>
</dbReference>
<evidence type="ECO:0000256" key="11">
    <source>
        <dbReference type="SAM" id="MobiDB-lite"/>
    </source>
</evidence>
<keyword evidence="4 10" id="KW-0436">Ligase</keyword>
<gene>
    <name evidence="15" type="ORF">IZO911_LOCUS43305</name>
    <name evidence="14" type="ORF">JYZ213_LOCUS3251</name>
    <name evidence="17" type="ORF">KXQ929_LOCUS26669</name>
    <name evidence="16" type="ORF">OXD698_LOCUS2533</name>
</gene>
<dbReference type="EMBL" id="CAJNOE010002107">
    <property type="protein sequence ID" value="CAF1468081.1"/>
    <property type="molecule type" value="Genomic_DNA"/>
</dbReference>
<sequence>MNPTFNNTAAMDKAVLRRYLDLPQPANKVMATYIWIDGSGENVRAKTRTLDEEPKSPKDLPWWNFDGSSTGQAEGSNSDIYLKPVAIYKDPFMLGSNKLVMCETYKYNKEPTATNKRLSCEEAMNAAREERPWFGLEQEYTLLDRDGWPFGWPKGGFPHPQGPYYCGVGACQALGRDIVEAHYKACLYAGINISGTNAEVMPAQWEYQVGPCEGIDGGDQLWMSRYLLLRIAEEFGVQVSFNPKPIPGDWNGAGCHTNFSTLAMREPNGIEAIDEAITRLKCRHKTHIAMYGKGNERRLTGRHETASINQFNAGIANRGASIRIPRQVGEDRCGYLEDRRPASNCDPYAVTDIIIRTVCLGEKDSEEQQALSAKKSISDRD</sequence>
<reference evidence="15" key="1">
    <citation type="submission" date="2021-02" db="EMBL/GenBank/DDBJ databases">
        <authorList>
            <person name="Nowell W R."/>
        </authorList>
    </citation>
    <scope>NUCLEOTIDE SEQUENCE</scope>
</reference>
<evidence type="ECO:0000256" key="1">
    <source>
        <dbReference type="ARBA" id="ARBA00009897"/>
    </source>
</evidence>
<evidence type="ECO:0000313" key="17">
    <source>
        <dbReference type="EMBL" id="CAF3969139.1"/>
    </source>
</evidence>
<dbReference type="Proteomes" id="UP000663844">
    <property type="component" value="Unassembled WGS sequence"/>
</dbReference>
<dbReference type="GO" id="GO:0005524">
    <property type="term" value="F:ATP binding"/>
    <property type="evidence" value="ECO:0007669"/>
    <property type="project" value="UniProtKB-KW"/>
</dbReference>
<dbReference type="EMBL" id="CAJOBB010002441">
    <property type="protein sequence ID" value="CAF3969139.1"/>
    <property type="molecule type" value="Genomic_DNA"/>
</dbReference>
<dbReference type="AlphaFoldDB" id="A0A815QUN3"/>
<organism evidence="15 18">
    <name type="scientific">Adineta steineri</name>
    <dbReference type="NCBI Taxonomy" id="433720"/>
    <lineage>
        <taxon>Eukaryota</taxon>
        <taxon>Metazoa</taxon>
        <taxon>Spiralia</taxon>
        <taxon>Gnathifera</taxon>
        <taxon>Rotifera</taxon>
        <taxon>Eurotatoria</taxon>
        <taxon>Bdelloidea</taxon>
        <taxon>Adinetida</taxon>
        <taxon>Adinetidae</taxon>
        <taxon>Adineta</taxon>
    </lineage>
</organism>
<protein>
    <recommendedName>
        <fullName evidence="3 10">Glutamine synthetase</fullName>
        <ecNumber evidence="3 10">6.3.1.2</ecNumber>
    </recommendedName>
</protein>
<proteinExistence type="inferred from homology"/>
<feature type="domain" description="GS catalytic" evidence="13">
    <location>
        <begin position="116"/>
        <end position="381"/>
    </location>
</feature>
<dbReference type="InterPro" id="IPR008146">
    <property type="entry name" value="Gln_synth_cat_dom"/>
</dbReference>
<dbReference type="Proteomes" id="UP000663860">
    <property type="component" value="Unassembled WGS sequence"/>
</dbReference>
<dbReference type="GO" id="GO:0005737">
    <property type="term" value="C:cytoplasm"/>
    <property type="evidence" value="ECO:0007669"/>
    <property type="project" value="TreeGrafter"/>
</dbReference>
<evidence type="ECO:0000313" key="14">
    <source>
        <dbReference type="EMBL" id="CAF0764377.1"/>
    </source>
</evidence>
<evidence type="ECO:0000256" key="4">
    <source>
        <dbReference type="ARBA" id="ARBA00022598"/>
    </source>
</evidence>
<dbReference type="Proteomes" id="UP000663845">
    <property type="component" value="Unassembled WGS sequence"/>
</dbReference>
<dbReference type="SMART" id="SM01230">
    <property type="entry name" value="Gln-synt_C"/>
    <property type="match status" value="1"/>
</dbReference>
<dbReference type="PANTHER" id="PTHR20852:SF57">
    <property type="entry name" value="GLUTAMINE SYNTHETASE 2 CYTOPLASMIC"/>
    <property type="match status" value="1"/>
</dbReference>
<comment type="similarity">
    <text evidence="1 8 9">Belongs to the glutamine synthetase family.</text>
</comment>
<evidence type="ECO:0000256" key="6">
    <source>
        <dbReference type="ARBA" id="ARBA00022840"/>
    </source>
</evidence>
<dbReference type="Gene3D" id="3.10.20.70">
    <property type="entry name" value="Glutamine synthetase, N-terminal domain"/>
    <property type="match status" value="1"/>
</dbReference>
<name>A0A815QUN3_9BILA</name>
<dbReference type="GO" id="GO:0006542">
    <property type="term" value="P:glutamine biosynthetic process"/>
    <property type="evidence" value="ECO:0007669"/>
    <property type="project" value="InterPro"/>
</dbReference>
<evidence type="ECO:0000259" key="12">
    <source>
        <dbReference type="PROSITE" id="PS51986"/>
    </source>
</evidence>
<comment type="catalytic activity">
    <reaction evidence="7 10">
        <text>L-glutamate + NH4(+) + ATP = L-glutamine + ADP + phosphate + H(+)</text>
        <dbReference type="Rhea" id="RHEA:16169"/>
        <dbReference type="ChEBI" id="CHEBI:15378"/>
        <dbReference type="ChEBI" id="CHEBI:28938"/>
        <dbReference type="ChEBI" id="CHEBI:29985"/>
        <dbReference type="ChEBI" id="CHEBI:30616"/>
        <dbReference type="ChEBI" id="CHEBI:43474"/>
        <dbReference type="ChEBI" id="CHEBI:58359"/>
        <dbReference type="ChEBI" id="CHEBI:456216"/>
        <dbReference type="EC" id="6.3.1.2"/>
    </reaction>
</comment>
<dbReference type="InterPro" id="IPR027303">
    <property type="entry name" value="Gln_synth_gly_rich_site"/>
</dbReference>
<feature type="compositionally biased region" description="Basic and acidic residues" evidence="11">
    <location>
        <begin position="48"/>
        <end position="58"/>
    </location>
</feature>
<dbReference type="SUPFAM" id="SSF55931">
    <property type="entry name" value="Glutamine synthetase/guanido kinase"/>
    <property type="match status" value="1"/>
</dbReference>
<dbReference type="PROSITE" id="PS00180">
    <property type="entry name" value="GLNA_1"/>
    <property type="match status" value="1"/>
</dbReference>
<dbReference type="EC" id="6.3.1.2" evidence="3 10"/>
<dbReference type="InterPro" id="IPR036651">
    <property type="entry name" value="Gln_synt_N_sf"/>
</dbReference>
<evidence type="ECO:0000256" key="5">
    <source>
        <dbReference type="ARBA" id="ARBA00022741"/>
    </source>
</evidence>
<dbReference type="Pfam" id="PF00120">
    <property type="entry name" value="Gln-synt_C"/>
    <property type="match status" value="1"/>
</dbReference>
<dbReference type="GO" id="GO:0004356">
    <property type="term" value="F:glutamine synthetase activity"/>
    <property type="evidence" value="ECO:0007669"/>
    <property type="project" value="UniProtKB-EC"/>
</dbReference>
<dbReference type="PROSITE" id="PS51986">
    <property type="entry name" value="GS_BETA_GRASP"/>
    <property type="match status" value="1"/>
</dbReference>
<dbReference type="EMBL" id="CAJNOG010000017">
    <property type="protein sequence ID" value="CAF0764377.1"/>
    <property type="molecule type" value="Genomic_DNA"/>
</dbReference>
<dbReference type="SUPFAM" id="SSF54368">
    <property type="entry name" value="Glutamine synthetase, N-terminal domain"/>
    <property type="match status" value="1"/>
</dbReference>
<dbReference type="InterPro" id="IPR027302">
    <property type="entry name" value="Gln_synth_N_conserv_site"/>
</dbReference>
<evidence type="ECO:0000256" key="8">
    <source>
        <dbReference type="PROSITE-ProRule" id="PRU01330"/>
    </source>
</evidence>
<dbReference type="Gene3D" id="3.30.590.10">
    <property type="entry name" value="Glutamine synthetase/guanido kinase, catalytic domain"/>
    <property type="match status" value="1"/>
</dbReference>
<dbReference type="InterPro" id="IPR050292">
    <property type="entry name" value="Glutamine_Synthetase"/>
</dbReference>
<accession>A0A815QUN3</accession>
<dbReference type="FunFam" id="3.30.590.10:FF:000004">
    <property type="entry name" value="Glutamine synthetase"/>
    <property type="match status" value="1"/>
</dbReference>
<dbReference type="InterPro" id="IPR008147">
    <property type="entry name" value="Gln_synt_N"/>
</dbReference>
<evidence type="ECO:0000313" key="18">
    <source>
        <dbReference type="Proteomes" id="UP000663860"/>
    </source>
</evidence>
<keyword evidence="5 10" id="KW-0547">Nucleotide-binding</keyword>
<dbReference type="PANTHER" id="PTHR20852">
    <property type="entry name" value="GLUTAMINE SYNTHETASE"/>
    <property type="match status" value="1"/>
</dbReference>
<dbReference type="EMBL" id="CAJOAZ010000084">
    <property type="protein sequence ID" value="CAF3523061.1"/>
    <property type="molecule type" value="Genomic_DNA"/>
</dbReference>
<evidence type="ECO:0000256" key="10">
    <source>
        <dbReference type="RuleBase" id="RU004356"/>
    </source>
</evidence>
<comment type="caution">
    <text evidence="15">The sequence shown here is derived from an EMBL/GenBank/DDBJ whole genome shotgun (WGS) entry which is preliminary data.</text>
</comment>
<dbReference type="Pfam" id="PF03951">
    <property type="entry name" value="Gln-synt_N"/>
    <property type="match status" value="1"/>
</dbReference>
<evidence type="ECO:0000256" key="2">
    <source>
        <dbReference type="ARBA" id="ARBA00011823"/>
    </source>
</evidence>
<evidence type="ECO:0000256" key="7">
    <source>
        <dbReference type="ARBA" id="ARBA00049436"/>
    </source>
</evidence>
<feature type="region of interest" description="Disordered" evidence="11">
    <location>
        <begin position="47"/>
        <end position="73"/>
    </location>
</feature>
<dbReference type="PROSITE" id="PS51987">
    <property type="entry name" value="GS_CATALYTIC"/>
    <property type="match status" value="1"/>
</dbReference>
<evidence type="ECO:0000313" key="15">
    <source>
        <dbReference type="EMBL" id="CAF1468081.1"/>
    </source>
</evidence>
<comment type="subunit">
    <text evidence="2">Homooctamer.</text>
</comment>
<evidence type="ECO:0000259" key="13">
    <source>
        <dbReference type="PROSITE" id="PS51987"/>
    </source>
</evidence>
<evidence type="ECO:0000313" key="16">
    <source>
        <dbReference type="EMBL" id="CAF3523061.1"/>
    </source>
</evidence>
<keyword evidence="6 10" id="KW-0067">ATP-binding</keyword>